<dbReference type="PANTHER" id="PTHR35278:SF1">
    <property type="entry name" value="F8K7.16"/>
    <property type="match status" value="1"/>
</dbReference>
<keyword evidence="1" id="KW-0812">Transmembrane</keyword>
<keyword evidence="1" id="KW-1133">Transmembrane helix</keyword>
<sequence length="227" mass="26189">MGSVIGSLSSGFVEVVGNLFGHPLDFLAGKSCSSTCGSTWDFICYIENFCIAHLLKLAIVAALFYLVLLFFYLSHKLGICECICTTLCKITWACFATCFSVLEYSCTFLCYKLPMLKRKHRDHKREMVMELYPMTCEEEEPKHRKERRSLSSRRWRDYRGDHLRRSLRPRSHRIRVGISGDSAYGNRRNPIKHGGHATTVHDIRVSRTSKFVQKGGNYKGAIHRRRR</sequence>
<dbReference type="Proteomes" id="UP001642360">
    <property type="component" value="Unassembled WGS sequence"/>
</dbReference>
<keyword evidence="1" id="KW-0472">Membrane</keyword>
<gene>
    <name evidence="2" type="ORF">ILEXP_LOCUS38154</name>
</gene>
<dbReference type="EMBL" id="CAUOFW020005147">
    <property type="protein sequence ID" value="CAK9168744.1"/>
    <property type="molecule type" value="Genomic_DNA"/>
</dbReference>
<protein>
    <submittedName>
        <fullName evidence="2">Uncharacterized protein</fullName>
    </submittedName>
</protein>
<name>A0ABC8THH3_9AQUA</name>
<dbReference type="PANTHER" id="PTHR35278">
    <property type="entry name" value="TRANSMEMBRANE PROTEIN-RELATED"/>
    <property type="match status" value="1"/>
</dbReference>
<keyword evidence="3" id="KW-1185">Reference proteome</keyword>
<evidence type="ECO:0000313" key="2">
    <source>
        <dbReference type="EMBL" id="CAK9168744.1"/>
    </source>
</evidence>
<evidence type="ECO:0000256" key="1">
    <source>
        <dbReference type="SAM" id="Phobius"/>
    </source>
</evidence>
<reference evidence="2 3" key="1">
    <citation type="submission" date="2024-02" db="EMBL/GenBank/DDBJ databases">
        <authorList>
            <person name="Vignale AGUSTIN F."/>
            <person name="Sosa J E."/>
            <person name="Modenutti C."/>
        </authorList>
    </citation>
    <scope>NUCLEOTIDE SEQUENCE [LARGE SCALE GENOMIC DNA]</scope>
</reference>
<dbReference type="AlphaFoldDB" id="A0ABC8THH3"/>
<feature type="transmembrane region" description="Helical" evidence="1">
    <location>
        <begin position="90"/>
        <end position="111"/>
    </location>
</feature>
<comment type="caution">
    <text evidence="2">The sequence shown here is derived from an EMBL/GenBank/DDBJ whole genome shotgun (WGS) entry which is preliminary data.</text>
</comment>
<accession>A0ABC8THH3</accession>
<feature type="transmembrane region" description="Helical" evidence="1">
    <location>
        <begin position="54"/>
        <end position="74"/>
    </location>
</feature>
<organism evidence="2 3">
    <name type="scientific">Ilex paraguariensis</name>
    <name type="common">yerba mate</name>
    <dbReference type="NCBI Taxonomy" id="185542"/>
    <lineage>
        <taxon>Eukaryota</taxon>
        <taxon>Viridiplantae</taxon>
        <taxon>Streptophyta</taxon>
        <taxon>Embryophyta</taxon>
        <taxon>Tracheophyta</taxon>
        <taxon>Spermatophyta</taxon>
        <taxon>Magnoliopsida</taxon>
        <taxon>eudicotyledons</taxon>
        <taxon>Gunneridae</taxon>
        <taxon>Pentapetalae</taxon>
        <taxon>asterids</taxon>
        <taxon>campanulids</taxon>
        <taxon>Aquifoliales</taxon>
        <taxon>Aquifoliaceae</taxon>
        <taxon>Ilex</taxon>
    </lineage>
</organism>
<proteinExistence type="predicted"/>
<evidence type="ECO:0000313" key="3">
    <source>
        <dbReference type="Proteomes" id="UP001642360"/>
    </source>
</evidence>